<protein>
    <submittedName>
        <fullName evidence="1">Uncharacterized protein</fullName>
    </submittedName>
</protein>
<dbReference type="AlphaFoldDB" id="A0A0U1DN58"/>
<dbReference type="RefSeq" id="WP_090422692.1">
    <property type="nucleotide sequence ID" value="NZ_CTEC01000002.1"/>
</dbReference>
<gene>
    <name evidence="1" type="ORF">BN000_04330</name>
</gene>
<proteinExistence type="predicted"/>
<reference evidence="2" key="1">
    <citation type="submission" date="2015-03" db="EMBL/GenBank/DDBJ databases">
        <authorList>
            <person name="Urmite Genomes"/>
        </authorList>
    </citation>
    <scope>NUCLEOTIDE SEQUENCE [LARGE SCALE GENOMIC DNA]</scope>
    <source>
        <strain evidence="2">CSUR P1344</strain>
    </source>
</reference>
<dbReference type="EMBL" id="CTEC01000002">
    <property type="protein sequence ID" value="CQD18858.1"/>
    <property type="molecule type" value="Genomic_DNA"/>
</dbReference>
<keyword evidence="2" id="KW-1185">Reference proteome</keyword>
<sequence length="80" mass="8156">MSSEGAFELSPDTQGRASMEAEIPVSAAASTLGPKGASSLGLCTLTCERALIGTATVRSYFVGTDDLVLDEPDETVSGDT</sequence>
<evidence type="ECO:0000313" key="1">
    <source>
        <dbReference type="EMBL" id="CQD18858.1"/>
    </source>
</evidence>
<name>A0A0U1DN58_9MYCO</name>
<dbReference type="Proteomes" id="UP000199601">
    <property type="component" value="Unassembled WGS sequence"/>
</dbReference>
<evidence type="ECO:0000313" key="2">
    <source>
        <dbReference type="Proteomes" id="UP000199601"/>
    </source>
</evidence>
<accession>A0A0U1DN58</accession>
<organism evidence="1 2">
    <name type="scientific">Mycobacterium europaeum</name>
    <dbReference type="NCBI Taxonomy" id="761804"/>
    <lineage>
        <taxon>Bacteria</taxon>
        <taxon>Bacillati</taxon>
        <taxon>Actinomycetota</taxon>
        <taxon>Actinomycetes</taxon>
        <taxon>Mycobacteriales</taxon>
        <taxon>Mycobacteriaceae</taxon>
        <taxon>Mycobacterium</taxon>
        <taxon>Mycobacterium simiae complex</taxon>
    </lineage>
</organism>